<gene>
    <name evidence="3" type="ORF">FHT01_000369</name>
</gene>
<feature type="transmembrane region" description="Helical" evidence="1">
    <location>
        <begin position="119"/>
        <end position="134"/>
    </location>
</feature>
<dbReference type="RefSeq" id="WP_140048028.1">
    <property type="nucleotide sequence ID" value="NZ_BAAAEV010000001.1"/>
</dbReference>
<feature type="domain" description="DUF418" evidence="2">
    <location>
        <begin position="245"/>
        <end position="406"/>
    </location>
</feature>
<feature type="transmembrane region" description="Helical" evidence="1">
    <location>
        <begin position="339"/>
        <end position="357"/>
    </location>
</feature>
<feature type="transmembrane region" description="Helical" evidence="1">
    <location>
        <begin position="369"/>
        <end position="388"/>
    </location>
</feature>
<feature type="transmembrane region" description="Helical" evidence="1">
    <location>
        <begin position="141"/>
        <end position="158"/>
    </location>
</feature>
<protein>
    <recommendedName>
        <fullName evidence="2">DUF418 domain-containing protein</fullName>
    </recommendedName>
</protein>
<dbReference type="Proteomes" id="UP000788153">
    <property type="component" value="Unassembled WGS sequence"/>
</dbReference>
<keyword evidence="1" id="KW-0812">Transmembrane</keyword>
<evidence type="ECO:0000256" key="1">
    <source>
        <dbReference type="SAM" id="Phobius"/>
    </source>
</evidence>
<dbReference type="PANTHER" id="PTHR30590:SF2">
    <property type="entry name" value="INNER MEMBRANE PROTEIN"/>
    <property type="match status" value="1"/>
</dbReference>
<evidence type="ECO:0000313" key="4">
    <source>
        <dbReference type="Proteomes" id="UP000788153"/>
    </source>
</evidence>
<proteinExistence type="predicted"/>
<dbReference type="Pfam" id="PF04235">
    <property type="entry name" value="DUF418"/>
    <property type="match status" value="1"/>
</dbReference>
<comment type="caution">
    <text evidence="3">The sequence shown here is derived from an EMBL/GenBank/DDBJ whole genome shotgun (WGS) entry which is preliminary data.</text>
</comment>
<feature type="transmembrane region" description="Helical" evidence="1">
    <location>
        <begin position="265"/>
        <end position="284"/>
    </location>
</feature>
<name>A0ABX0U0A3_9SPHN</name>
<feature type="transmembrane region" description="Helical" evidence="1">
    <location>
        <begin position="296"/>
        <end position="319"/>
    </location>
</feature>
<dbReference type="PANTHER" id="PTHR30590">
    <property type="entry name" value="INNER MEMBRANE PROTEIN"/>
    <property type="match status" value="1"/>
</dbReference>
<evidence type="ECO:0000313" key="3">
    <source>
        <dbReference type="EMBL" id="NIJ22827.1"/>
    </source>
</evidence>
<sequence length="414" mass="45122">MTATGPSRILTLDAVRGIAVMGILLMNIVSFAMPDAAYVHPLALPPVSDGDLVAWGINQLLFEGRMRGLFALLFGASTLLVMARADAAGGSPVATHLRRMAVLALFGAAHFLLLWEGDILLHYAILGMVLWLARDWPVDKLVRAAVIALSLHSLYWSFQIGGALMFQAMATGPDATPQMVAGYRTMLAGFPGPGSPAIVRDLAIYTGDYAGIVEHRLSDKLWTPWELLKVLGGESLGYMLIGMALMKSGLFTGEWPRAAVRRVMVVAYAVSLPLLALLTCWTVASGFDRIVIMGNFIAWAVPLRVLCALGHVALAVLLVQRFAASALVARIAAAGRMAFTNYLATSAVMTTIFYGYGLGLYGSVGRAELYWFVAAMWAAMLLWSRPWLDRFRYGPLEWLWRSLARGRIEALRRS</sequence>
<dbReference type="InterPro" id="IPR052529">
    <property type="entry name" value="Bact_Transport_Assoc"/>
</dbReference>
<organism evidence="3 4">
    <name type="scientific">Sphingomonas japonica</name>
    <dbReference type="NCBI Taxonomy" id="511662"/>
    <lineage>
        <taxon>Bacteria</taxon>
        <taxon>Pseudomonadati</taxon>
        <taxon>Pseudomonadota</taxon>
        <taxon>Alphaproteobacteria</taxon>
        <taxon>Sphingomonadales</taxon>
        <taxon>Sphingomonadaceae</taxon>
        <taxon>Sphingomonas</taxon>
    </lineage>
</organism>
<dbReference type="EMBL" id="JAASQP010000001">
    <property type="protein sequence ID" value="NIJ22827.1"/>
    <property type="molecule type" value="Genomic_DNA"/>
</dbReference>
<evidence type="ECO:0000259" key="2">
    <source>
        <dbReference type="Pfam" id="PF04235"/>
    </source>
</evidence>
<keyword evidence="1" id="KW-1133">Transmembrane helix</keyword>
<keyword evidence="1" id="KW-0472">Membrane</keyword>
<feature type="transmembrane region" description="Helical" evidence="1">
    <location>
        <begin position="235"/>
        <end position="253"/>
    </location>
</feature>
<accession>A0ABX0U0A3</accession>
<reference evidence="3 4" key="1">
    <citation type="submission" date="2020-03" db="EMBL/GenBank/DDBJ databases">
        <title>Genomic Encyclopedia of Type Strains, Phase IV (KMG-IV): sequencing the most valuable type-strain genomes for metagenomic binning, comparative biology and taxonomic classification.</title>
        <authorList>
            <person name="Goeker M."/>
        </authorList>
    </citation>
    <scope>NUCLEOTIDE SEQUENCE [LARGE SCALE GENOMIC DNA]</scope>
    <source>
        <strain evidence="3 4">DSM 22753</strain>
    </source>
</reference>
<feature type="transmembrane region" description="Helical" evidence="1">
    <location>
        <begin position="12"/>
        <end position="33"/>
    </location>
</feature>
<dbReference type="InterPro" id="IPR007349">
    <property type="entry name" value="DUF418"/>
</dbReference>
<keyword evidence="4" id="KW-1185">Reference proteome</keyword>